<comment type="subcellular location">
    <subcellularLocation>
        <location evidence="1">Cell membrane</location>
        <topology evidence="1">Multi-pass membrane protein</topology>
    </subcellularLocation>
</comment>
<evidence type="ECO:0000313" key="9">
    <source>
        <dbReference type="Proteomes" id="UP000315971"/>
    </source>
</evidence>
<keyword evidence="4 6" id="KW-1133">Transmembrane helix</keyword>
<keyword evidence="3 6" id="KW-0812">Transmembrane</keyword>
<evidence type="ECO:0000256" key="2">
    <source>
        <dbReference type="ARBA" id="ARBA00022475"/>
    </source>
</evidence>
<organism evidence="8 9">
    <name type="scientific">Solitalea koreensis</name>
    <dbReference type="NCBI Taxonomy" id="543615"/>
    <lineage>
        <taxon>Bacteria</taxon>
        <taxon>Pseudomonadati</taxon>
        <taxon>Bacteroidota</taxon>
        <taxon>Sphingobacteriia</taxon>
        <taxon>Sphingobacteriales</taxon>
        <taxon>Sphingobacteriaceae</taxon>
        <taxon>Solitalea</taxon>
    </lineage>
</organism>
<dbReference type="Pfam" id="PF13396">
    <property type="entry name" value="PLDc_N"/>
    <property type="match status" value="1"/>
</dbReference>
<dbReference type="GO" id="GO:0005886">
    <property type="term" value="C:plasma membrane"/>
    <property type="evidence" value="ECO:0007669"/>
    <property type="project" value="UniProtKB-SubCell"/>
</dbReference>
<accession>A0A521CHE3</accession>
<sequence>MNNILLFLNLGLGELIIILSIVLFFIPTVVLWIYCLLDIVRSKMSGTNVLISLLMILLFPLIGCILYLVFRNKLKEADEPVKTL</sequence>
<name>A0A521CHE3_9SPHI</name>
<reference evidence="8 9" key="1">
    <citation type="submission" date="2017-05" db="EMBL/GenBank/DDBJ databases">
        <authorList>
            <person name="Varghese N."/>
            <person name="Submissions S."/>
        </authorList>
    </citation>
    <scope>NUCLEOTIDE SEQUENCE [LARGE SCALE GENOMIC DNA]</scope>
    <source>
        <strain evidence="8 9">DSM 21342</strain>
    </source>
</reference>
<evidence type="ECO:0000313" key="8">
    <source>
        <dbReference type="EMBL" id="SMO58140.1"/>
    </source>
</evidence>
<evidence type="ECO:0000256" key="5">
    <source>
        <dbReference type="ARBA" id="ARBA00023136"/>
    </source>
</evidence>
<keyword evidence="5 6" id="KW-0472">Membrane</keyword>
<dbReference type="InterPro" id="IPR027379">
    <property type="entry name" value="CLS_N"/>
</dbReference>
<feature type="transmembrane region" description="Helical" evidence="6">
    <location>
        <begin position="15"/>
        <end position="37"/>
    </location>
</feature>
<evidence type="ECO:0000256" key="1">
    <source>
        <dbReference type="ARBA" id="ARBA00004651"/>
    </source>
</evidence>
<keyword evidence="2" id="KW-1003">Cell membrane</keyword>
<evidence type="ECO:0000256" key="4">
    <source>
        <dbReference type="ARBA" id="ARBA00022989"/>
    </source>
</evidence>
<feature type="transmembrane region" description="Helical" evidence="6">
    <location>
        <begin position="49"/>
        <end position="70"/>
    </location>
</feature>
<evidence type="ECO:0000256" key="6">
    <source>
        <dbReference type="SAM" id="Phobius"/>
    </source>
</evidence>
<proteinExistence type="predicted"/>
<protein>
    <submittedName>
        <fullName evidence="8">Phospholipase_D-nuclease N-terminal</fullName>
    </submittedName>
</protein>
<evidence type="ECO:0000259" key="7">
    <source>
        <dbReference type="Pfam" id="PF13396"/>
    </source>
</evidence>
<keyword evidence="9" id="KW-1185">Reference proteome</keyword>
<feature type="domain" description="Cardiolipin synthase N-terminal" evidence="7">
    <location>
        <begin position="30"/>
        <end position="71"/>
    </location>
</feature>
<dbReference type="AlphaFoldDB" id="A0A521CHE3"/>
<dbReference type="EMBL" id="FXSZ01000004">
    <property type="protein sequence ID" value="SMO58140.1"/>
    <property type="molecule type" value="Genomic_DNA"/>
</dbReference>
<gene>
    <name evidence="8" type="ORF">SAMN06265350_10420</name>
</gene>
<evidence type="ECO:0000256" key="3">
    <source>
        <dbReference type="ARBA" id="ARBA00022692"/>
    </source>
</evidence>
<dbReference type="Proteomes" id="UP000315971">
    <property type="component" value="Unassembled WGS sequence"/>
</dbReference>
<dbReference type="RefSeq" id="WP_142602904.1">
    <property type="nucleotide sequence ID" value="NZ_FXSZ01000004.1"/>
</dbReference>